<name>A0A0A9WUE1_LYGHE</name>
<gene>
    <name evidence="2" type="primary">Tret1_55</name>
    <name evidence="2" type="ORF">CM83_74815</name>
</gene>
<feature type="compositionally biased region" description="Polar residues" evidence="1">
    <location>
        <begin position="1"/>
        <end position="16"/>
    </location>
</feature>
<accession>A0A0A9WUE1</accession>
<dbReference type="EMBL" id="GBHO01031527">
    <property type="protein sequence ID" value="JAG12077.1"/>
    <property type="molecule type" value="Transcribed_RNA"/>
</dbReference>
<feature type="region of interest" description="Disordered" evidence="1">
    <location>
        <begin position="79"/>
        <end position="108"/>
    </location>
</feature>
<feature type="non-terminal residue" evidence="2">
    <location>
        <position position="1"/>
    </location>
</feature>
<feature type="non-terminal residue" evidence="2">
    <location>
        <position position="108"/>
    </location>
</feature>
<dbReference type="AlphaFoldDB" id="A0A0A9WUE1"/>
<evidence type="ECO:0000256" key="1">
    <source>
        <dbReference type="SAM" id="MobiDB-lite"/>
    </source>
</evidence>
<evidence type="ECO:0000313" key="2">
    <source>
        <dbReference type="EMBL" id="JAG12077.1"/>
    </source>
</evidence>
<reference evidence="2" key="1">
    <citation type="journal article" date="2014" name="PLoS ONE">
        <title>Transcriptome-Based Identification of ABC Transporters in the Western Tarnished Plant Bug Lygus hesperus.</title>
        <authorList>
            <person name="Hull J.J."/>
            <person name="Chaney K."/>
            <person name="Geib S.M."/>
            <person name="Fabrick J.A."/>
            <person name="Brent C.S."/>
            <person name="Walsh D."/>
            <person name="Lavine L.C."/>
        </authorList>
    </citation>
    <scope>NUCLEOTIDE SEQUENCE</scope>
</reference>
<protein>
    <submittedName>
        <fullName evidence="2">Facilitated trehalose transporter Tret1</fullName>
    </submittedName>
</protein>
<sequence length="108" mass="11696">ASCSGRHWSSMSSNLRHTGMVKRPRPIVQHSSFPHSDESVHSMYGGGVGLDTTNVKTATSAANVITSLSTILEILPRPFPVTTPENRNRCTGEDGLGKGSEHHCRVRD</sequence>
<feature type="compositionally biased region" description="Basic and acidic residues" evidence="1">
    <location>
        <begin position="86"/>
        <end position="108"/>
    </location>
</feature>
<feature type="region of interest" description="Disordered" evidence="1">
    <location>
        <begin position="1"/>
        <end position="40"/>
    </location>
</feature>
<proteinExistence type="predicted"/>
<reference evidence="2" key="2">
    <citation type="submission" date="2014-07" db="EMBL/GenBank/DDBJ databases">
        <authorList>
            <person name="Hull J."/>
        </authorList>
    </citation>
    <scope>NUCLEOTIDE SEQUENCE</scope>
</reference>
<organism evidence="2">
    <name type="scientific">Lygus hesperus</name>
    <name type="common">Western plant bug</name>
    <dbReference type="NCBI Taxonomy" id="30085"/>
    <lineage>
        <taxon>Eukaryota</taxon>
        <taxon>Metazoa</taxon>
        <taxon>Ecdysozoa</taxon>
        <taxon>Arthropoda</taxon>
        <taxon>Hexapoda</taxon>
        <taxon>Insecta</taxon>
        <taxon>Pterygota</taxon>
        <taxon>Neoptera</taxon>
        <taxon>Paraneoptera</taxon>
        <taxon>Hemiptera</taxon>
        <taxon>Heteroptera</taxon>
        <taxon>Panheteroptera</taxon>
        <taxon>Cimicomorpha</taxon>
        <taxon>Miridae</taxon>
        <taxon>Mirini</taxon>
        <taxon>Lygus</taxon>
    </lineage>
</organism>